<name>A0A183Q2D4_9TREM</name>
<evidence type="ECO:0000313" key="2">
    <source>
        <dbReference type="Proteomes" id="UP000269396"/>
    </source>
</evidence>
<proteinExistence type="predicted"/>
<dbReference type="Proteomes" id="UP000269396">
    <property type="component" value="Unassembled WGS sequence"/>
</dbReference>
<accession>A0A183Q2D4</accession>
<evidence type="ECO:0000313" key="1">
    <source>
        <dbReference type="EMBL" id="VDP83329.1"/>
    </source>
</evidence>
<organism evidence="1 2">
    <name type="scientific">Schistosoma mattheei</name>
    <dbReference type="NCBI Taxonomy" id="31246"/>
    <lineage>
        <taxon>Eukaryota</taxon>
        <taxon>Metazoa</taxon>
        <taxon>Spiralia</taxon>
        <taxon>Lophotrochozoa</taxon>
        <taxon>Platyhelminthes</taxon>
        <taxon>Trematoda</taxon>
        <taxon>Digenea</taxon>
        <taxon>Strigeidida</taxon>
        <taxon>Schistosomatoidea</taxon>
        <taxon>Schistosomatidae</taxon>
        <taxon>Schistosoma</taxon>
    </lineage>
</organism>
<sequence length="190" mass="22170">MITTNRNEDQVESELQTLFNEHRKEVLAELKSSTSLCTPLSSHNHINGNDVISDVNNTSDHQRIFSSNKPRRFRPGLSRHLRNIARIYWDYRGASNSEVGCRISDNDGKSVDEVVNFHRLRWLGHVLRMPEHRLPRRARLTSVGDGWKKVRGDQTKMWHQCLKTITSNLSHVGRWRLLGWGPHDCRTQWL</sequence>
<gene>
    <name evidence="1" type="ORF">SMTD_LOCUS20770</name>
</gene>
<keyword evidence="2" id="KW-1185">Reference proteome</keyword>
<protein>
    <submittedName>
        <fullName evidence="1">Uncharacterized protein</fullName>
    </submittedName>
</protein>
<dbReference type="EMBL" id="UZAL01045325">
    <property type="protein sequence ID" value="VDP83329.1"/>
    <property type="molecule type" value="Genomic_DNA"/>
</dbReference>
<dbReference type="AlphaFoldDB" id="A0A183Q2D4"/>
<reference evidence="1 2" key="1">
    <citation type="submission" date="2018-11" db="EMBL/GenBank/DDBJ databases">
        <authorList>
            <consortium name="Pathogen Informatics"/>
        </authorList>
    </citation>
    <scope>NUCLEOTIDE SEQUENCE [LARGE SCALE GENOMIC DNA]</scope>
    <source>
        <strain>Denwood</strain>
        <strain evidence="2">Zambia</strain>
    </source>
</reference>